<keyword evidence="3" id="KW-1185">Reference proteome</keyword>
<dbReference type="SUPFAM" id="SSF81982">
    <property type="entry name" value="Antigen MPT63/MPB63 (immunoprotective extracellular protein)"/>
    <property type="match status" value="1"/>
</dbReference>
<proteinExistence type="predicted"/>
<comment type="caution">
    <text evidence="2">The sequence shown here is derived from an EMBL/GenBank/DDBJ whole genome shotgun (WGS) entry which is preliminary data.</text>
</comment>
<accession>A0ABQ0YHR7</accession>
<protein>
    <recommendedName>
        <fullName evidence="4">DUF4352 domain-containing protein</fullName>
    </recommendedName>
</protein>
<sequence>MVIMIGGIFVEGSDDTEASVRADDTSSEPAAPPETTAPPVPPETVDTSTLAPPPETTVAEPATDLGVPLRDGSFEIVVHSWNNSTAAITVTNIGTGPRVFRFGDLDAFDSQERRFSPTVNTLSPLAYPTLNPGEAASGELYYEMSGAEPDYLLFEDSLTLFSEGVRIRLR</sequence>
<gene>
    <name evidence="2" type="ORF">RAJCM14343_1322</name>
</gene>
<dbReference type="Proteomes" id="UP000325466">
    <property type="component" value="Unassembled WGS sequence"/>
</dbReference>
<feature type="compositionally biased region" description="Pro residues" evidence="1">
    <location>
        <begin position="30"/>
        <end position="42"/>
    </location>
</feature>
<dbReference type="EMBL" id="BLAH01000041">
    <property type="protein sequence ID" value="GES36073.1"/>
    <property type="molecule type" value="Genomic_DNA"/>
</dbReference>
<feature type="region of interest" description="Disordered" evidence="1">
    <location>
        <begin position="14"/>
        <end position="65"/>
    </location>
</feature>
<evidence type="ECO:0000313" key="3">
    <source>
        <dbReference type="Proteomes" id="UP000325466"/>
    </source>
</evidence>
<reference evidence="2 3" key="1">
    <citation type="journal article" date="2018" name="Biodegradation">
        <title>1,4-Dioxane degradation characteristics of Rhodococcus aetherivorans JCM 14343.</title>
        <authorList>
            <person name="Inoue D."/>
            <person name="Tsunoda T."/>
            <person name="Yamamoto N."/>
            <person name="Ike M."/>
            <person name="Sei K."/>
        </authorList>
    </citation>
    <scope>NUCLEOTIDE SEQUENCE [LARGE SCALE GENOMIC DNA]</scope>
    <source>
        <strain evidence="2 3">JCM 14343</strain>
    </source>
</reference>
<organism evidence="2 3">
    <name type="scientific">Rhodococcus aetherivorans</name>
    <dbReference type="NCBI Taxonomy" id="191292"/>
    <lineage>
        <taxon>Bacteria</taxon>
        <taxon>Bacillati</taxon>
        <taxon>Actinomycetota</taxon>
        <taxon>Actinomycetes</taxon>
        <taxon>Mycobacteriales</taxon>
        <taxon>Nocardiaceae</taxon>
        <taxon>Rhodococcus</taxon>
    </lineage>
</organism>
<evidence type="ECO:0000313" key="2">
    <source>
        <dbReference type="EMBL" id="GES36073.1"/>
    </source>
</evidence>
<evidence type="ECO:0000256" key="1">
    <source>
        <dbReference type="SAM" id="MobiDB-lite"/>
    </source>
</evidence>
<evidence type="ECO:0008006" key="4">
    <source>
        <dbReference type="Google" id="ProtNLM"/>
    </source>
</evidence>
<name>A0ABQ0YHR7_9NOCA</name>